<protein>
    <submittedName>
        <fullName evidence="4">Cir_N domain-containing protein</fullName>
    </submittedName>
</protein>
<name>A0A183FC72_HELPZ</name>
<organism evidence="3 4">
    <name type="scientific">Heligmosomoides polygyrus</name>
    <name type="common">Parasitic roundworm</name>
    <dbReference type="NCBI Taxonomy" id="6339"/>
    <lineage>
        <taxon>Eukaryota</taxon>
        <taxon>Metazoa</taxon>
        <taxon>Ecdysozoa</taxon>
        <taxon>Nematoda</taxon>
        <taxon>Chromadorea</taxon>
        <taxon>Rhabditida</taxon>
        <taxon>Rhabditina</taxon>
        <taxon>Rhabditomorpha</taxon>
        <taxon>Strongyloidea</taxon>
        <taxon>Heligmosomidae</taxon>
        <taxon>Heligmosomoides</taxon>
    </lineage>
</organism>
<dbReference type="Proteomes" id="UP000050761">
    <property type="component" value="Unassembled WGS sequence"/>
</dbReference>
<gene>
    <name evidence="2" type="ORF">HPBE_LOCUS3765</name>
</gene>
<dbReference type="EMBL" id="UZAH01014269">
    <property type="protein sequence ID" value="VDO42412.1"/>
    <property type="molecule type" value="Genomic_DNA"/>
</dbReference>
<evidence type="ECO:0000313" key="3">
    <source>
        <dbReference type="Proteomes" id="UP000050761"/>
    </source>
</evidence>
<sequence length="50" mass="6172">MRYRAKGRGRGGVDKLEKSHREERKQYLREKEREEELEAERERQRKIEAA</sequence>
<feature type="compositionally biased region" description="Basic and acidic residues" evidence="1">
    <location>
        <begin position="11"/>
        <end position="50"/>
    </location>
</feature>
<reference evidence="4" key="2">
    <citation type="submission" date="2019-09" db="UniProtKB">
        <authorList>
            <consortium name="WormBaseParasite"/>
        </authorList>
    </citation>
    <scope>IDENTIFICATION</scope>
</reference>
<accession>A0A183FC72</accession>
<evidence type="ECO:0000256" key="1">
    <source>
        <dbReference type="SAM" id="MobiDB-lite"/>
    </source>
</evidence>
<evidence type="ECO:0000313" key="2">
    <source>
        <dbReference type="EMBL" id="VDO42412.1"/>
    </source>
</evidence>
<keyword evidence="3" id="KW-1185">Reference proteome</keyword>
<evidence type="ECO:0000313" key="4">
    <source>
        <dbReference type="WBParaSite" id="HPBE_0000376401-mRNA-1"/>
    </source>
</evidence>
<accession>A0A3P7YS14</accession>
<proteinExistence type="predicted"/>
<feature type="region of interest" description="Disordered" evidence="1">
    <location>
        <begin position="1"/>
        <end position="50"/>
    </location>
</feature>
<reference evidence="2 3" key="1">
    <citation type="submission" date="2018-11" db="EMBL/GenBank/DDBJ databases">
        <authorList>
            <consortium name="Pathogen Informatics"/>
        </authorList>
    </citation>
    <scope>NUCLEOTIDE SEQUENCE [LARGE SCALE GENOMIC DNA]</scope>
</reference>
<dbReference type="WBParaSite" id="HPBE_0000376401-mRNA-1">
    <property type="protein sequence ID" value="HPBE_0000376401-mRNA-1"/>
    <property type="gene ID" value="HPBE_0000376401"/>
</dbReference>
<dbReference type="AlphaFoldDB" id="A0A183FC72"/>